<comment type="caution">
    <text evidence="1">The sequence shown here is derived from an EMBL/GenBank/DDBJ whole genome shotgun (WGS) entry which is preliminary data.</text>
</comment>
<protein>
    <submittedName>
        <fullName evidence="1">Uncharacterized protein</fullName>
    </submittedName>
</protein>
<reference evidence="1 2" key="1">
    <citation type="journal article" date="2024" name="Science">
        <title>Giant polyketide synthase enzymes in the biosynthesis of giant marine polyether toxins.</title>
        <authorList>
            <person name="Fallon T.R."/>
            <person name="Shende V.V."/>
            <person name="Wierzbicki I.H."/>
            <person name="Pendleton A.L."/>
            <person name="Watervoot N.F."/>
            <person name="Auber R.P."/>
            <person name="Gonzalez D.J."/>
            <person name="Wisecaver J.H."/>
            <person name="Moore B.S."/>
        </authorList>
    </citation>
    <scope>NUCLEOTIDE SEQUENCE [LARGE SCALE GENOMIC DNA]</scope>
    <source>
        <strain evidence="1 2">12B1</strain>
    </source>
</reference>
<sequence length="360" mass="38897">MAPSAAAAALAASYARSPATFERAFQHLTAERLLELEATLGLPPDAASPLLAAALLRRCVHRALLKRTALGDVALAIERHGLREALAQLEARAAGSRAALWRLVVRHPMTSYVPVQCAHCGHPVADEAQGGGSDAEVGLVETAPTDAERPLVRGGWFRGPRGAVVFELHCAACRATSRWFRSSAAVVTLNPHRWGRLCGEQEDARAALAMHLGVPLRVALPMDWDHVWSEYLCDDDKTWDVQEGEGDAPAANFAQRLDEGIGAWTGVLVIGPDARQTCDATEDYLSCQPSGRADASLSGEMPRYSQLVRGARADATGRSTQAQSVNGYLVYTRAGFSAEQVTAVLQRAVEDFSHREWWEL</sequence>
<gene>
    <name evidence="1" type="ORF">AB1Y20_021225</name>
</gene>
<dbReference type="Proteomes" id="UP001515480">
    <property type="component" value="Unassembled WGS sequence"/>
</dbReference>
<proteinExistence type="predicted"/>
<evidence type="ECO:0000313" key="2">
    <source>
        <dbReference type="Proteomes" id="UP001515480"/>
    </source>
</evidence>
<name>A0AB34JLE1_PRYPA</name>
<keyword evidence="2" id="KW-1185">Reference proteome</keyword>
<accession>A0AB34JLE1</accession>
<organism evidence="1 2">
    <name type="scientific">Prymnesium parvum</name>
    <name type="common">Toxic golden alga</name>
    <dbReference type="NCBI Taxonomy" id="97485"/>
    <lineage>
        <taxon>Eukaryota</taxon>
        <taxon>Haptista</taxon>
        <taxon>Haptophyta</taxon>
        <taxon>Prymnesiophyceae</taxon>
        <taxon>Prymnesiales</taxon>
        <taxon>Prymnesiaceae</taxon>
        <taxon>Prymnesium</taxon>
    </lineage>
</organism>
<dbReference type="AlphaFoldDB" id="A0AB34JLE1"/>
<dbReference type="EMBL" id="JBGBPQ010000007">
    <property type="protein sequence ID" value="KAL1521566.1"/>
    <property type="molecule type" value="Genomic_DNA"/>
</dbReference>
<evidence type="ECO:0000313" key="1">
    <source>
        <dbReference type="EMBL" id="KAL1521566.1"/>
    </source>
</evidence>